<dbReference type="Proteomes" id="UP000267418">
    <property type="component" value="Unassembled WGS sequence"/>
</dbReference>
<evidence type="ECO:0000256" key="1">
    <source>
        <dbReference type="SAM" id="Phobius"/>
    </source>
</evidence>
<dbReference type="PROSITE" id="PS00409">
    <property type="entry name" value="PROKAR_NTER_METHYL"/>
    <property type="match status" value="1"/>
</dbReference>
<dbReference type="SUPFAM" id="SSF54523">
    <property type="entry name" value="Pili subunits"/>
    <property type="match status" value="1"/>
</dbReference>
<accession>A0A431TI65</accession>
<keyword evidence="1" id="KW-0472">Membrane</keyword>
<protein>
    <submittedName>
        <fullName evidence="2">Prepilin-type N-terminal cleavage/methylation domain-containing protein</fullName>
    </submittedName>
</protein>
<dbReference type="Pfam" id="PF16074">
    <property type="entry name" value="PilW"/>
    <property type="match status" value="1"/>
</dbReference>
<proteinExistence type="predicted"/>
<dbReference type="OrthoDB" id="5296662at2"/>
<dbReference type="RefSeq" id="WP_126471736.1">
    <property type="nucleotide sequence ID" value="NZ_RXOE01000004.1"/>
</dbReference>
<keyword evidence="1" id="KW-1133">Transmembrane helix</keyword>
<dbReference type="GO" id="GO:0043683">
    <property type="term" value="P:type IV pilus assembly"/>
    <property type="evidence" value="ECO:0007669"/>
    <property type="project" value="InterPro"/>
</dbReference>
<dbReference type="AlphaFoldDB" id="A0A431TI65"/>
<dbReference type="InterPro" id="IPR032092">
    <property type="entry name" value="PilW"/>
</dbReference>
<sequence length="388" mass="41924">MSSRRTAVAAPRRLRSPLRAQRGLTLIELMVAITIMLIVVAALLALFLNVSNSQRELERVNRQIETGRLSVFVLENELSHAGFWENYMPEFDDLTVTGAPTHVPTGALPDPCLPYSVANWTDDYKRQLLDLPVQTYDSVPASCADLLKNKKAGTDILVVRHAETCLPGTTNCDADTSGAMYFQSSLCGTQKPSSFALSTAGFDTMFRKDCTTPSPKRKLVADIYYVRDYAETAGDGVPTLARSRFDLAGGTLAQQPPVPLIEGVEGFRVELGLDTLSKTGAAVDYTTAIAWADPANKSTPANRGDGSPDGAFVHCSTSPACTADQLVNVVAVKLHVLARSAEASPGHTDTRTYQLGGSTLGPFNDHYKRHAFSTSVRLTNVTGRRETP</sequence>
<evidence type="ECO:0000313" key="3">
    <source>
        <dbReference type="Proteomes" id="UP000267418"/>
    </source>
</evidence>
<organism evidence="2 3">
    <name type="scientific">Variovorax gossypii</name>
    <dbReference type="NCBI Taxonomy" id="1679495"/>
    <lineage>
        <taxon>Bacteria</taxon>
        <taxon>Pseudomonadati</taxon>
        <taxon>Pseudomonadota</taxon>
        <taxon>Betaproteobacteria</taxon>
        <taxon>Burkholderiales</taxon>
        <taxon>Comamonadaceae</taxon>
        <taxon>Variovorax</taxon>
    </lineage>
</organism>
<feature type="transmembrane region" description="Helical" evidence="1">
    <location>
        <begin position="23"/>
        <end position="48"/>
    </location>
</feature>
<keyword evidence="3" id="KW-1185">Reference proteome</keyword>
<gene>
    <name evidence="2" type="ORF">EJP69_17445</name>
</gene>
<dbReference type="InterPro" id="IPR012902">
    <property type="entry name" value="N_methyl_site"/>
</dbReference>
<dbReference type="EMBL" id="RXOE01000004">
    <property type="protein sequence ID" value="RTQ33309.1"/>
    <property type="molecule type" value="Genomic_DNA"/>
</dbReference>
<reference evidence="2 3" key="1">
    <citation type="submission" date="2018-12" db="EMBL/GenBank/DDBJ databases">
        <title>The genome of Variovorax gossypii DSM 100435.</title>
        <authorList>
            <person name="Gao J."/>
            <person name="Sun J."/>
        </authorList>
    </citation>
    <scope>NUCLEOTIDE SEQUENCE [LARGE SCALE GENOMIC DNA]</scope>
    <source>
        <strain evidence="2 3">DSM 100435</strain>
    </source>
</reference>
<comment type="caution">
    <text evidence="2">The sequence shown here is derived from an EMBL/GenBank/DDBJ whole genome shotgun (WGS) entry which is preliminary data.</text>
</comment>
<dbReference type="Pfam" id="PF07963">
    <property type="entry name" value="N_methyl"/>
    <property type="match status" value="1"/>
</dbReference>
<name>A0A431TI65_9BURK</name>
<dbReference type="InterPro" id="IPR045584">
    <property type="entry name" value="Pilin-like"/>
</dbReference>
<evidence type="ECO:0000313" key="2">
    <source>
        <dbReference type="EMBL" id="RTQ33309.1"/>
    </source>
</evidence>
<dbReference type="NCBIfam" id="TIGR02532">
    <property type="entry name" value="IV_pilin_GFxxxE"/>
    <property type="match status" value="1"/>
</dbReference>
<keyword evidence="1" id="KW-0812">Transmembrane</keyword>